<evidence type="ECO:0008006" key="3">
    <source>
        <dbReference type="Google" id="ProtNLM"/>
    </source>
</evidence>
<dbReference type="EMBL" id="JAWDGP010006599">
    <property type="protein sequence ID" value="KAK3738294.1"/>
    <property type="molecule type" value="Genomic_DNA"/>
</dbReference>
<sequence length="97" mass="11218">MRLFPYNGIPISQRENSVPDLHLLDVLQEIVPLSQCKAVTVGPCGCSDKRYHIVEELYKNEREYVEALRTLKDSFDLCWCGQHPTGQQRSTILSRPW</sequence>
<dbReference type="AlphaFoldDB" id="A0AAE1CVN0"/>
<gene>
    <name evidence="1" type="ORF">RRG08_039701</name>
</gene>
<evidence type="ECO:0000313" key="1">
    <source>
        <dbReference type="EMBL" id="KAK3738294.1"/>
    </source>
</evidence>
<proteinExistence type="predicted"/>
<reference evidence="1" key="1">
    <citation type="journal article" date="2023" name="G3 (Bethesda)">
        <title>A reference genome for the long-term kleptoplast-retaining sea slug Elysia crispata morphotype clarki.</title>
        <authorList>
            <person name="Eastman K.E."/>
            <person name="Pendleton A.L."/>
            <person name="Shaikh M.A."/>
            <person name="Suttiyut T."/>
            <person name="Ogas R."/>
            <person name="Tomko P."/>
            <person name="Gavelis G."/>
            <person name="Widhalm J.R."/>
            <person name="Wisecaver J.H."/>
        </authorList>
    </citation>
    <scope>NUCLEOTIDE SEQUENCE</scope>
    <source>
        <strain evidence="1">ECLA1</strain>
    </source>
</reference>
<name>A0AAE1CVN0_9GAST</name>
<dbReference type="InterPro" id="IPR035899">
    <property type="entry name" value="DBL_dom_sf"/>
</dbReference>
<evidence type="ECO:0000313" key="2">
    <source>
        <dbReference type="Proteomes" id="UP001283361"/>
    </source>
</evidence>
<accession>A0AAE1CVN0</accession>
<dbReference type="SUPFAM" id="SSF48065">
    <property type="entry name" value="DBL homology domain (DH-domain)"/>
    <property type="match status" value="1"/>
</dbReference>
<protein>
    <recommendedName>
        <fullName evidence="3">DH domain-containing protein</fullName>
    </recommendedName>
</protein>
<organism evidence="1 2">
    <name type="scientific">Elysia crispata</name>
    <name type="common">lettuce slug</name>
    <dbReference type="NCBI Taxonomy" id="231223"/>
    <lineage>
        <taxon>Eukaryota</taxon>
        <taxon>Metazoa</taxon>
        <taxon>Spiralia</taxon>
        <taxon>Lophotrochozoa</taxon>
        <taxon>Mollusca</taxon>
        <taxon>Gastropoda</taxon>
        <taxon>Heterobranchia</taxon>
        <taxon>Euthyneura</taxon>
        <taxon>Panpulmonata</taxon>
        <taxon>Sacoglossa</taxon>
        <taxon>Placobranchoidea</taxon>
        <taxon>Plakobranchidae</taxon>
        <taxon>Elysia</taxon>
    </lineage>
</organism>
<keyword evidence="2" id="KW-1185">Reference proteome</keyword>
<dbReference type="Proteomes" id="UP001283361">
    <property type="component" value="Unassembled WGS sequence"/>
</dbReference>
<comment type="caution">
    <text evidence="1">The sequence shown here is derived from an EMBL/GenBank/DDBJ whole genome shotgun (WGS) entry which is preliminary data.</text>
</comment>